<keyword evidence="6" id="KW-0326">Glycosidase</keyword>
<evidence type="ECO:0000256" key="3">
    <source>
        <dbReference type="ARBA" id="ARBA00012662"/>
    </source>
</evidence>
<feature type="site" description="May be important for catalysis" evidence="7">
    <location>
        <position position="278"/>
    </location>
</feature>
<dbReference type="SMART" id="SM00812">
    <property type="entry name" value="Alpha_L_fucos"/>
    <property type="match status" value="1"/>
</dbReference>
<evidence type="ECO:0000256" key="1">
    <source>
        <dbReference type="ARBA" id="ARBA00004071"/>
    </source>
</evidence>
<dbReference type="EC" id="3.2.1.51" evidence="3"/>
<keyword evidence="10" id="KW-1185">Reference proteome</keyword>
<dbReference type="RefSeq" id="WP_121125683.1">
    <property type="nucleotide sequence ID" value="NZ_RBWS01000014.1"/>
</dbReference>
<reference evidence="9 10" key="1">
    <citation type="submission" date="2018-10" db="EMBL/GenBank/DDBJ databases">
        <title>Sphingobacterium sp. M05W1-28.</title>
        <authorList>
            <person name="Cai H."/>
        </authorList>
    </citation>
    <scope>NUCLEOTIDE SEQUENCE [LARGE SCALE GENOMIC DNA]</scope>
    <source>
        <strain evidence="9 10">M05W1-28</strain>
    </source>
</reference>
<dbReference type="OrthoDB" id="107551at2"/>
<comment type="similarity">
    <text evidence="2">Belongs to the glycosyl hydrolase 29 family.</text>
</comment>
<gene>
    <name evidence="9" type="ORF">D7322_18280</name>
</gene>
<comment type="function">
    <text evidence="1">Alpha-L-fucosidase is responsible for hydrolyzing the alpha-1,6-linked fucose joined to the reducing-end N-acetylglucosamine of the carbohydrate moieties of glycoproteins.</text>
</comment>
<dbReference type="Pfam" id="PF01120">
    <property type="entry name" value="Alpha_L_fucos"/>
    <property type="match status" value="1"/>
</dbReference>
<evidence type="ECO:0000256" key="5">
    <source>
        <dbReference type="ARBA" id="ARBA00022801"/>
    </source>
</evidence>
<dbReference type="Proteomes" id="UP000282423">
    <property type="component" value="Unassembled WGS sequence"/>
</dbReference>
<evidence type="ECO:0000259" key="8">
    <source>
        <dbReference type="Pfam" id="PF01120"/>
    </source>
</evidence>
<dbReference type="InterPro" id="IPR000933">
    <property type="entry name" value="Glyco_hydro_29"/>
</dbReference>
<keyword evidence="4" id="KW-0732">Signal</keyword>
<dbReference type="InterPro" id="IPR017853">
    <property type="entry name" value="GH"/>
</dbReference>
<dbReference type="GO" id="GO:0004560">
    <property type="term" value="F:alpha-L-fucosidase activity"/>
    <property type="evidence" value="ECO:0007669"/>
    <property type="project" value="InterPro"/>
</dbReference>
<evidence type="ECO:0000313" key="9">
    <source>
        <dbReference type="EMBL" id="RKO70127.1"/>
    </source>
</evidence>
<evidence type="ECO:0000313" key="10">
    <source>
        <dbReference type="Proteomes" id="UP000282423"/>
    </source>
</evidence>
<sequence>MYRIIYFLILFLIFSTNCHLSYAQVTIVNPKTDKELLKKFQDAKLGMFIHWMVCHREGMGDSWAIGSKIKSKAQSDSITMLWNPVDFNAQRMVETARKAGAKYMVVISKHHDGFAIWDSKYTNFDLEKSLFKRDILSELAVECRRQGLLFGIYYSIADIEYTGWKRMPSLGNVIAEPKFGKKAFIDFVKNQTAELIKNYSPDILWYDGHWLDPIWGPKEGKLLYDFVKSIKSDVLVTRLSVTKDYDNEETFFPYGHSGDFFSMEAKTADAPPFPWEACTSVSYPVYAYEPSAELISKEKLLTDFSKTLCGNGNFLLNIGPDEQGKLPQKLVDKYMELTNWIEKYPEAVYKTSGGPYKQGDWGGSTYRGKYIYLHLRNPTKLPKEIAIPRSYKVKAITSLDSGRKLTFKQSGYQLSLQIPAALFDKTIPVIRIELERNFLFDSWMPLREEQDERN</sequence>
<keyword evidence="5" id="KW-0378">Hydrolase</keyword>
<dbReference type="GO" id="GO:0016139">
    <property type="term" value="P:glycoside catabolic process"/>
    <property type="evidence" value="ECO:0007669"/>
    <property type="project" value="TreeGrafter"/>
</dbReference>
<dbReference type="GO" id="GO:0005764">
    <property type="term" value="C:lysosome"/>
    <property type="evidence" value="ECO:0007669"/>
    <property type="project" value="TreeGrafter"/>
</dbReference>
<evidence type="ECO:0000256" key="2">
    <source>
        <dbReference type="ARBA" id="ARBA00007951"/>
    </source>
</evidence>
<dbReference type="PANTHER" id="PTHR10030">
    <property type="entry name" value="ALPHA-L-FUCOSIDASE"/>
    <property type="match status" value="1"/>
</dbReference>
<protein>
    <recommendedName>
        <fullName evidence="3">alpha-L-fucosidase</fullName>
        <ecNumber evidence="3">3.2.1.51</ecNumber>
    </recommendedName>
</protein>
<name>A0A420VV47_9SPHI</name>
<dbReference type="PIRSF" id="PIRSF001092">
    <property type="entry name" value="Alpha-L-fucosidase"/>
    <property type="match status" value="1"/>
</dbReference>
<dbReference type="PRINTS" id="PR00741">
    <property type="entry name" value="GLHYDRLASE29"/>
</dbReference>
<dbReference type="Gene3D" id="3.20.20.80">
    <property type="entry name" value="Glycosidases"/>
    <property type="match status" value="1"/>
</dbReference>
<dbReference type="PANTHER" id="PTHR10030:SF37">
    <property type="entry name" value="ALPHA-L-FUCOSIDASE-RELATED"/>
    <property type="match status" value="1"/>
</dbReference>
<dbReference type="SUPFAM" id="SSF51445">
    <property type="entry name" value="(Trans)glycosidases"/>
    <property type="match status" value="1"/>
</dbReference>
<organism evidence="9 10">
    <name type="scientific">Sphingobacterium puteale</name>
    <dbReference type="NCBI Taxonomy" id="2420510"/>
    <lineage>
        <taxon>Bacteria</taxon>
        <taxon>Pseudomonadati</taxon>
        <taxon>Bacteroidota</taxon>
        <taxon>Sphingobacteriia</taxon>
        <taxon>Sphingobacteriales</taxon>
        <taxon>Sphingobacteriaceae</taxon>
        <taxon>Sphingobacterium</taxon>
    </lineage>
</organism>
<accession>A0A420VV47</accession>
<evidence type="ECO:0000256" key="6">
    <source>
        <dbReference type="ARBA" id="ARBA00023295"/>
    </source>
</evidence>
<dbReference type="AlphaFoldDB" id="A0A420VV47"/>
<dbReference type="GO" id="GO:0006004">
    <property type="term" value="P:fucose metabolic process"/>
    <property type="evidence" value="ECO:0007669"/>
    <property type="project" value="InterPro"/>
</dbReference>
<dbReference type="InterPro" id="IPR057739">
    <property type="entry name" value="Glyco_hydro_29_N"/>
</dbReference>
<feature type="domain" description="Glycoside hydrolase family 29 N-terminal" evidence="8">
    <location>
        <begin position="32"/>
        <end position="345"/>
    </location>
</feature>
<comment type="caution">
    <text evidence="9">The sequence shown here is derived from an EMBL/GenBank/DDBJ whole genome shotgun (WGS) entry which is preliminary data.</text>
</comment>
<dbReference type="EMBL" id="RBWS01000014">
    <property type="protein sequence ID" value="RKO70127.1"/>
    <property type="molecule type" value="Genomic_DNA"/>
</dbReference>
<proteinExistence type="inferred from homology"/>
<evidence type="ECO:0000256" key="4">
    <source>
        <dbReference type="ARBA" id="ARBA00022729"/>
    </source>
</evidence>
<dbReference type="InterPro" id="IPR016286">
    <property type="entry name" value="FUC_metazoa-typ"/>
</dbReference>
<evidence type="ECO:0000256" key="7">
    <source>
        <dbReference type="PIRSR" id="PIRSR001092-1"/>
    </source>
</evidence>